<reference evidence="1" key="2">
    <citation type="journal article" date="2015" name="Fish Shellfish Immunol.">
        <title>Early steps in the European eel (Anguilla anguilla)-Vibrio vulnificus interaction in the gills: Role of the RtxA13 toxin.</title>
        <authorList>
            <person name="Callol A."/>
            <person name="Pajuelo D."/>
            <person name="Ebbesson L."/>
            <person name="Teles M."/>
            <person name="MacKenzie S."/>
            <person name="Amaro C."/>
        </authorList>
    </citation>
    <scope>NUCLEOTIDE SEQUENCE</scope>
</reference>
<organism evidence="1">
    <name type="scientific">Anguilla anguilla</name>
    <name type="common">European freshwater eel</name>
    <name type="synonym">Muraena anguilla</name>
    <dbReference type="NCBI Taxonomy" id="7936"/>
    <lineage>
        <taxon>Eukaryota</taxon>
        <taxon>Metazoa</taxon>
        <taxon>Chordata</taxon>
        <taxon>Craniata</taxon>
        <taxon>Vertebrata</taxon>
        <taxon>Euteleostomi</taxon>
        <taxon>Actinopterygii</taxon>
        <taxon>Neopterygii</taxon>
        <taxon>Teleostei</taxon>
        <taxon>Anguilliformes</taxon>
        <taxon>Anguillidae</taxon>
        <taxon>Anguilla</taxon>
    </lineage>
</organism>
<protein>
    <submittedName>
        <fullName evidence="1">Uncharacterized protein</fullName>
    </submittedName>
</protein>
<accession>A0A0E9PA36</accession>
<reference evidence="1" key="1">
    <citation type="submission" date="2014-11" db="EMBL/GenBank/DDBJ databases">
        <authorList>
            <person name="Amaro Gonzalez C."/>
        </authorList>
    </citation>
    <scope>NUCLEOTIDE SEQUENCE</scope>
</reference>
<dbReference type="AlphaFoldDB" id="A0A0E9PA36"/>
<sequence length="34" mass="3521">MNGFVLAHSCGSTLRRIILTRMNGLTASGGSVLS</sequence>
<name>A0A0E9PA36_ANGAN</name>
<dbReference type="EMBL" id="GBXM01107440">
    <property type="protein sequence ID" value="JAH01137.1"/>
    <property type="molecule type" value="Transcribed_RNA"/>
</dbReference>
<proteinExistence type="predicted"/>
<evidence type="ECO:0000313" key="1">
    <source>
        <dbReference type="EMBL" id="JAH01137.1"/>
    </source>
</evidence>